<gene>
    <name evidence="1" type="ORF">QAD02_002235</name>
</gene>
<name>A0ACC2NK36_9HYME</name>
<sequence length="285" mass="30855">MPLPSDVRHCVVPGCESSRSIPSYKFPKKKELGDKWIAVLNCPDLGALAYADVQKYRVCYEHFPEDAIRFGGNGSSHVYQVPSLHLPDDNSSFIESPPTTAAKVSPTPSIRASPSIPALSKPASPTSTVNHVPRDATPLHFALTPPSSTVAPAGLRTITPSAVAVQVVNDGLATPMILHYDVKCDCRLAVRQFTLREGPHQGKTYVKCQKPVGSDCSYFTWLKEAPAGIVLVSPQSVHSSAKKRLSGRLISLMPPLQNPAELATTDWRRCPSTGKKHLMALVKSQ</sequence>
<accession>A0ACC2NK36</accession>
<organism evidence="1 2">
    <name type="scientific">Eretmocerus hayati</name>
    <dbReference type="NCBI Taxonomy" id="131215"/>
    <lineage>
        <taxon>Eukaryota</taxon>
        <taxon>Metazoa</taxon>
        <taxon>Ecdysozoa</taxon>
        <taxon>Arthropoda</taxon>
        <taxon>Hexapoda</taxon>
        <taxon>Insecta</taxon>
        <taxon>Pterygota</taxon>
        <taxon>Neoptera</taxon>
        <taxon>Endopterygota</taxon>
        <taxon>Hymenoptera</taxon>
        <taxon>Apocrita</taxon>
        <taxon>Proctotrupomorpha</taxon>
        <taxon>Chalcidoidea</taxon>
        <taxon>Aphelinidae</taxon>
        <taxon>Aphelininae</taxon>
        <taxon>Eretmocerus</taxon>
    </lineage>
</organism>
<dbReference type="EMBL" id="CM056743">
    <property type="protein sequence ID" value="KAJ8670976.1"/>
    <property type="molecule type" value="Genomic_DNA"/>
</dbReference>
<evidence type="ECO:0000313" key="2">
    <source>
        <dbReference type="Proteomes" id="UP001239111"/>
    </source>
</evidence>
<dbReference type="Proteomes" id="UP001239111">
    <property type="component" value="Chromosome 3"/>
</dbReference>
<keyword evidence="2" id="KW-1185">Reference proteome</keyword>
<protein>
    <submittedName>
        <fullName evidence="1">Uncharacterized protein</fullName>
    </submittedName>
</protein>
<comment type="caution">
    <text evidence="1">The sequence shown here is derived from an EMBL/GenBank/DDBJ whole genome shotgun (WGS) entry which is preliminary data.</text>
</comment>
<reference evidence="1" key="1">
    <citation type="submission" date="2023-04" db="EMBL/GenBank/DDBJ databases">
        <title>A chromosome-level genome assembly of the parasitoid wasp Eretmocerus hayati.</title>
        <authorList>
            <person name="Zhong Y."/>
            <person name="Liu S."/>
            <person name="Liu Y."/>
        </authorList>
    </citation>
    <scope>NUCLEOTIDE SEQUENCE</scope>
    <source>
        <strain evidence="1">ZJU_SS_LIU_2023</strain>
    </source>
</reference>
<proteinExistence type="predicted"/>
<evidence type="ECO:0000313" key="1">
    <source>
        <dbReference type="EMBL" id="KAJ8670976.1"/>
    </source>
</evidence>